<dbReference type="EMBL" id="UYSU01044418">
    <property type="protein sequence ID" value="VDM04822.1"/>
    <property type="molecule type" value="Genomic_DNA"/>
</dbReference>
<dbReference type="Proteomes" id="UP000275846">
    <property type="component" value="Unassembled WGS sequence"/>
</dbReference>
<accession>A0A183TPN8</accession>
<organism evidence="3">
    <name type="scientific">Schistocephalus solidus</name>
    <name type="common">Tapeworm</name>
    <dbReference type="NCBI Taxonomy" id="70667"/>
    <lineage>
        <taxon>Eukaryota</taxon>
        <taxon>Metazoa</taxon>
        <taxon>Spiralia</taxon>
        <taxon>Lophotrochozoa</taxon>
        <taxon>Platyhelminthes</taxon>
        <taxon>Cestoda</taxon>
        <taxon>Eucestoda</taxon>
        <taxon>Diphyllobothriidea</taxon>
        <taxon>Diphyllobothriidae</taxon>
        <taxon>Schistocephalus</taxon>
    </lineage>
</organism>
<dbReference type="PANTHER" id="PTHR21301">
    <property type="entry name" value="REVERSE TRANSCRIPTASE"/>
    <property type="match status" value="1"/>
</dbReference>
<evidence type="ECO:0000313" key="2">
    <source>
        <dbReference type="Proteomes" id="UP000275846"/>
    </source>
</evidence>
<protein>
    <submittedName>
        <fullName evidence="3">GIY-YIG domain-containing protein</fullName>
    </submittedName>
</protein>
<reference evidence="1 2" key="2">
    <citation type="submission" date="2018-11" db="EMBL/GenBank/DDBJ databases">
        <authorList>
            <consortium name="Pathogen Informatics"/>
        </authorList>
    </citation>
    <scope>NUCLEOTIDE SEQUENCE [LARGE SCALE GENOMIC DNA]</scope>
    <source>
        <strain evidence="1 2">NST_G2</strain>
    </source>
</reference>
<evidence type="ECO:0000313" key="3">
    <source>
        <dbReference type="WBParaSite" id="SSLN_0001913201-mRNA-1"/>
    </source>
</evidence>
<evidence type="ECO:0000313" key="1">
    <source>
        <dbReference type="EMBL" id="VDM04822.1"/>
    </source>
</evidence>
<keyword evidence="2" id="KW-1185">Reference proteome</keyword>
<gene>
    <name evidence="1" type="ORF">SSLN_LOCUS18436</name>
</gene>
<name>A0A183TPN8_SCHSO</name>
<dbReference type="PANTHER" id="PTHR21301:SF11">
    <property type="entry name" value="GIY-YIG DOMAIN-CONTAINING PROTEIN"/>
    <property type="match status" value="1"/>
</dbReference>
<dbReference type="OrthoDB" id="6274432at2759"/>
<sequence length="187" mass="20986">MRNGYPKAFIPRCLRVRPLRTQPEPTPTVRHAMPYIKNVSEATERIVAGLGVGIAHRPKATMRSKVMRIKDRLNPNEQSGEVYLVPCQNCSCNYTGQTGRMLGSRIHEHKHAVRRGDGLSQVAAHTYETGHEFNFAATTIIAHVRCKTNRELIEAWASDMNSVNLFIDLAPAYRLLRSHLRTGATAV</sequence>
<reference evidence="3" key="1">
    <citation type="submission" date="2016-06" db="UniProtKB">
        <authorList>
            <consortium name="WormBaseParasite"/>
        </authorList>
    </citation>
    <scope>IDENTIFICATION</scope>
</reference>
<dbReference type="WBParaSite" id="SSLN_0001913201-mRNA-1">
    <property type="protein sequence ID" value="SSLN_0001913201-mRNA-1"/>
    <property type="gene ID" value="SSLN_0001913201"/>
</dbReference>
<dbReference type="AlphaFoldDB" id="A0A183TPN8"/>
<proteinExistence type="predicted"/>